<organism evidence="1 2">
    <name type="scientific">Nezara viridula</name>
    <name type="common">Southern green stink bug</name>
    <name type="synonym">Cimex viridulus</name>
    <dbReference type="NCBI Taxonomy" id="85310"/>
    <lineage>
        <taxon>Eukaryota</taxon>
        <taxon>Metazoa</taxon>
        <taxon>Ecdysozoa</taxon>
        <taxon>Arthropoda</taxon>
        <taxon>Hexapoda</taxon>
        <taxon>Insecta</taxon>
        <taxon>Pterygota</taxon>
        <taxon>Neoptera</taxon>
        <taxon>Paraneoptera</taxon>
        <taxon>Hemiptera</taxon>
        <taxon>Heteroptera</taxon>
        <taxon>Panheteroptera</taxon>
        <taxon>Pentatomomorpha</taxon>
        <taxon>Pentatomoidea</taxon>
        <taxon>Pentatomidae</taxon>
        <taxon>Pentatominae</taxon>
        <taxon>Nezara</taxon>
    </lineage>
</organism>
<name>A0A9P0MUF6_NEZVI</name>
<accession>A0A9P0MUF6</accession>
<reference evidence="1" key="1">
    <citation type="submission" date="2022-01" db="EMBL/GenBank/DDBJ databases">
        <authorList>
            <person name="King R."/>
        </authorList>
    </citation>
    <scope>NUCLEOTIDE SEQUENCE</scope>
</reference>
<protein>
    <submittedName>
        <fullName evidence="1">Uncharacterized protein</fullName>
    </submittedName>
</protein>
<keyword evidence="2" id="KW-1185">Reference proteome</keyword>
<dbReference type="Proteomes" id="UP001152798">
    <property type="component" value="Chromosome 7"/>
</dbReference>
<dbReference type="EMBL" id="OV725083">
    <property type="protein sequence ID" value="CAH1407559.1"/>
    <property type="molecule type" value="Genomic_DNA"/>
</dbReference>
<dbReference type="OrthoDB" id="6770863at2759"/>
<sequence>MSHFEGTPIVLCNWLLPDPNYSLTSLAARGCHIHGTALNHPLHDPRDAIYGLTRRDQVLIFRLRTGHNRLKAHLFKCITRLHLWLRLYLKRKEDERGLIFIEEACRKQEMTLREYFKQSEVPFHWIMCNLDYGHTTLQLATPETTASGASKRQLGRGGLISCFSLTHKILQKTERNGLILRNAARRGKRIFRIATWNIRGLTGKENELAEEVKRAKVDLNHRDQEERKGRI</sequence>
<proteinExistence type="predicted"/>
<dbReference type="AlphaFoldDB" id="A0A9P0MUF6"/>
<gene>
    <name evidence="1" type="ORF">NEZAVI_LOCUS15249</name>
</gene>
<evidence type="ECO:0000313" key="1">
    <source>
        <dbReference type="EMBL" id="CAH1407559.1"/>
    </source>
</evidence>
<evidence type="ECO:0000313" key="2">
    <source>
        <dbReference type="Proteomes" id="UP001152798"/>
    </source>
</evidence>